<evidence type="ECO:0000256" key="8">
    <source>
        <dbReference type="PROSITE-ProRule" id="PRU01360"/>
    </source>
</evidence>
<dbReference type="Pfam" id="PF00593">
    <property type="entry name" value="TonB_dep_Rec_b-barrel"/>
    <property type="match status" value="1"/>
</dbReference>
<evidence type="ECO:0000256" key="1">
    <source>
        <dbReference type="ARBA" id="ARBA00004571"/>
    </source>
</evidence>
<dbReference type="Gene3D" id="2.170.130.10">
    <property type="entry name" value="TonB-dependent receptor, plug domain"/>
    <property type="match status" value="1"/>
</dbReference>
<dbReference type="SUPFAM" id="SSF56935">
    <property type="entry name" value="Porins"/>
    <property type="match status" value="1"/>
</dbReference>
<keyword evidence="6 8" id="KW-0472">Membrane</keyword>
<evidence type="ECO:0000256" key="9">
    <source>
        <dbReference type="RuleBase" id="RU003357"/>
    </source>
</evidence>
<dbReference type="InterPro" id="IPR012910">
    <property type="entry name" value="Plug_dom"/>
</dbReference>
<evidence type="ECO:0000256" key="7">
    <source>
        <dbReference type="ARBA" id="ARBA00023237"/>
    </source>
</evidence>
<accession>A0ABP3PIK3</accession>
<keyword evidence="7 8" id="KW-0998">Cell outer membrane</keyword>
<evidence type="ECO:0000256" key="4">
    <source>
        <dbReference type="ARBA" id="ARBA00022692"/>
    </source>
</evidence>
<name>A0ABP3PIK3_9PROT</name>
<feature type="domain" description="TonB-dependent receptor plug" evidence="11">
    <location>
        <begin position="29"/>
        <end position="148"/>
    </location>
</feature>
<comment type="caution">
    <text evidence="12">The sequence shown here is derived from an EMBL/GenBank/DDBJ whole genome shotgun (WGS) entry which is preliminary data.</text>
</comment>
<keyword evidence="3 8" id="KW-1134">Transmembrane beta strand</keyword>
<proteinExistence type="inferred from homology"/>
<dbReference type="Gene3D" id="2.40.170.20">
    <property type="entry name" value="TonB-dependent receptor, beta-barrel domain"/>
    <property type="match status" value="1"/>
</dbReference>
<evidence type="ECO:0000313" key="12">
    <source>
        <dbReference type="EMBL" id="GAA0568279.1"/>
    </source>
</evidence>
<evidence type="ECO:0000313" key="13">
    <source>
        <dbReference type="Proteomes" id="UP001499951"/>
    </source>
</evidence>
<dbReference type="InterPro" id="IPR039426">
    <property type="entry name" value="TonB-dep_rcpt-like"/>
</dbReference>
<dbReference type="Proteomes" id="UP001499951">
    <property type="component" value="Unassembled WGS sequence"/>
</dbReference>
<comment type="similarity">
    <text evidence="8 9">Belongs to the TonB-dependent receptor family.</text>
</comment>
<dbReference type="Pfam" id="PF07715">
    <property type="entry name" value="Plug"/>
    <property type="match status" value="1"/>
</dbReference>
<comment type="subcellular location">
    <subcellularLocation>
        <location evidence="1 8">Cell outer membrane</location>
        <topology evidence="1 8">Multi-pass membrane protein</topology>
    </subcellularLocation>
</comment>
<keyword evidence="13" id="KW-1185">Reference proteome</keyword>
<reference evidence="13" key="1">
    <citation type="journal article" date="2019" name="Int. J. Syst. Evol. Microbiol.">
        <title>The Global Catalogue of Microorganisms (GCM) 10K type strain sequencing project: providing services to taxonomists for standard genome sequencing and annotation.</title>
        <authorList>
            <consortium name="The Broad Institute Genomics Platform"/>
            <consortium name="The Broad Institute Genome Sequencing Center for Infectious Disease"/>
            <person name="Wu L."/>
            <person name="Ma J."/>
        </authorList>
    </citation>
    <scope>NUCLEOTIDE SEQUENCE [LARGE SCALE GENOMIC DNA]</scope>
    <source>
        <strain evidence="13">JCM 15089</strain>
    </source>
</reference>
<dbReference type="InterPro" id="IPR037066">
    <property type="entry name" value="Plug_dom_sf"/>
</dbReference>
<feature type="domain" description="TonB-dependent receptor-like beta-barrel" evidence="10">
    <location>
        <begin position="415"/>
        <end position="955"/>
    </location>
</feature>
<evidence type="ECO:0000256" key="3">
    <source>
        <dbReference type="ARBA" id="ARBA00022452"/>
    </source>
</evidence>
<evidence type="ECO:0000256" key="2">
    <source>
        <dbReference type="ARBA" id="ARBA00022448"/>
    </source>
</evidence>
<dbReference type="EMBL" id="BAAADD010000004">
    <property type="protein sequence ID" value="GAA0568279.1"/>
    <property type="molecule type" value="Genomic_DNA"/>
</dbReference>
<evidence type="ECO:0000259" key="10">
    <source>
        <dbReference type="Pfam" id="PF00593"/>
    </source>
</evidence>
<dbReference type="PANTHER" id="PTHR47234">
    <property type="match status" value="1"/>
</dbReference>
<gene>
    <name evidence="12" type="ORF">GCM10008942_16080</name>
</gene>
<dbReference type="PANTHER" id="PTHR47234:SF2">
    <property type="entry name" value="TONB-DEPENDENT RECEPTOR"/>
    <property type="match status" value="1"/>
</dbReference>
<evidence type="ECO:0000256" key="5">
    <source>
        <dbReference type="ARBA" id="ARBA00023077"/>
    </source>
</evidence>
<keyword evidence="2 8" id="KW-0813">Transport</keyword>
<keyword evidence="5 9" id="KW-0798">TonB box</keyword>
<keyword evidence="4 8" id="KW-0812">Transmembrane</keyword>
<dbReference type="InterPro" id="IPR000531">
    <property type="entry name" value="Beta-barrel_TonB"/>
</dbReference>
<sequence>MLACPALAQTTETVVVTGSRIPMSSNLTSVSPVQTVTNEQFQVKGATDVADMINDLPQTFVSNTGDFTNTNNPLSGPGGVTTVNLRGLGPTRTLVLVNGRRLGVGDPNTGNPGAAPDLDQIPVPLIEKVEVLTGGASSTYGSDAVAGVVNFVLKQDFQGVQVDMQYGANWHHNDNSFARRVIGETIAANTQGPLQQAPEDVWDGRTIQASITIGANTADGKGNVTGFLGYRNADPVWMKNRDFAACQINIDPDIYCSGSSNSNFFQPKTLPAQPVYSIVGHNAVLAPVAGSSPYSSFNSNDYETLSRQDTRFSGAMFGHYDLASWAKPYAEFEFMNDRSYQQIAPTAVFRGSNAFSPDGSGNYFVNCDNPLLSAQEVGVFCTGQGLGATDNTPMEIGRRNIEGGGRYSQYEHFNYRGVVGLKGDIGSAWHYDAFGSYYYVTLDQMNGNYLSNQKINRALQVVSVGGVPTCKSVLSGEDTSCVPYNIFTEGGVTPAQTAYLATYGTSRGTLFEEIIELDITGDLGAYGIKSPFATDGIQVAFGASNRKDKMTYAGDVAESSNDLIGFGGSVVPIDNAISVTEGYGEIRVPLAQQQPFADDLSIDAGIRFSRYTGDRSPTTWKVGLQWSPIADIRLRTSYDVAIRAPSLLETYTPRSVTNTSIVSVDPCAPTTDSGFMPATATLQQCQRTGVTAAQYGNGGTTNAIGQCPSGQCAILTGGNTALSPEKAKTFSIGLSATPSLVPGLVASVDYYKIDVYNGIIQGIPINVTLNNCLNTGDPKFCGLIHRTSAGTLYGTTVAGGGYIDGTFVNSGYFNNSGIDLQTDYQLGLEEVGLSGWGSVGFHLTGTYTMTAKAQNVSTNPAYDCAGLFGNTCGNPLPDWRHHFRLNWNSPWDATFAITWRYFGPSALDSNTDQPGLSSGSFDAANARIPGMNYFDISATWQVTDELQLRAGMNNLFDSDPHIISNLITGTGTPNVYNSYDLLGRQVFVALTAKL</sequence>
<organism evidence="12 13">
    <name type="scientific">Rhizomicrobium electricum</name>
    <dbReference type="NCBI Taxonomy" id="480070"/>
    <lineage>
        <taxon>Bacteria</taxon>
        <taxon>Pseudomonadati</taxon>
        <taxon>Pseudomonadota</taxon>
        <taxon>Alphaproteobacteria</taxon>
        <taxon>Micropepsales</taxon>
        <taxon>Micropepsaceae</taxon>
        <taxon>Rhizomicrobium</taxon>
    </lineage>
</organism>
<evidence type="ECO:0000256" key="6">
    <source>
        <dbReference type="ARBA" id="ARBA00023136"/>
    </source>
</evidence>
<evidence type="ECO:0000259" key="11">
    <source>
        <dbReference type="Pfam" id="PF07715"/>
    </source>
</evidence>
<protein>
    <submittedName>
        <fullName evidence="12">TonB-dependent receptor</fullName>
    </submittedName>
</protein>
<keyword evidence="12" id="KW-0675">Receptor</keyword>
<dbReference type="PROSITE" id="PS52016">
    <property type="entry name" value="TONB_DEPENDENT_REC_3"/>
    <property type="match status" value="1"/>
</dbReference>
<dbReference type="InterPro" id="IPR036942">
    <property type="entry name" value="Beta-barrel_TonB_sf"/>
</dbReference>